<name>A0ABV8IYF0_9ACTN</name>
<evidence type="ECO:0000313" key="1">
    <source>
        <dbReference type="EMBL" id="MFC4067378.1"/>
    </source>
</evidence>
<dbReference type="Pfam" id="PF20199">
    <property type="entry name" value="RepSA"/>
    <property type="match status" value="1"/>
</dbReference>
<accession>A0ABV8IYF0</accession>
<dbReference type="Proteomes" id="UP001595867">
    <property type="component" value="Unassembled WGS sequence"/>
</dbReference>
<dbReference type="EMBL" id="JBHSBL010000017">
    <property type="protein sequence ID" value="MFC4067378.1"/>
    <property type="molecule type" value="Genomic_DNA"/>
</dbReference>
<gene>
    <name evidence="1" type="ORF">ACFO0C_20790</name>
</gene>
<comment type="caution">
    <text evidence="1">The sequence shown here is derived from an EMBL/GenBank/DDBJ whole genome shotgun (WGS) entry which is preliminary data.</text>
</comment>
<protein>
    <submittedName>
        <fullName evidence="1">Replication initiator</fullName>
    </submittedName>
</protein>
<organism evidence="1 2">
    <name type="scientific">Actinoplanes subglobosus</name>
    <dbReference type="NCBI Taxonomy" id="1547892"/>
    <lineage>
        <taxon>Bacteria</taxon>
        <taxon>Bacillati</taxon>
        <taxon>Actinomycetota</taxon>
        <taxon>Actinomycetes</taxon>
        <taxon>Micromonosporales</taxon>
        <taxon>Micromonosporaceae</taxon>
        <taxon>Actinoplanes</taxon>
    </lineage>
</organism>
<dbReference type="InterPro" id="IPR046828">
    <property type="entry name" value="RepSA"/>
</dbReference>
<proteinExistence type="predicted"/>
<sequence length="445" mass="49423">MSTDHEILTTATHPDFRAWLARIKHIGGCQHPIHLIGHTLTLEAGTGRLLAALTSETQPHKRLTIACGNRRISRCEPCARLHQGDTYHLVASGLAGGKNVPETVRTHPRVFATFTAPSFGAVHRHTTGQPCRPRKKGSLCPHGRPVGCTEQHTDDDPIIGFPLCADCYLYRTAVLFNAHTRDLWQRLNRNLYEDLASTYGISRSLMRRSLRVSYAKVAEWQRRGTIHFHAVIRFDGPDGPVDPPPAWASTGLLITTVRSATRRVSFTVPGTGVVLRFGSQLDIRPVTPGRTGDDLTERAVASYIAKYVSKPEVTGVTVDRPIRDRATIAILPVTEHTRTMIRTCWNLGGLPEHKPANLRRWAHQLGYRGHTATKSRRYSTTYTALRAARADYRRARNGEPPHDTDTITEKSWRYGHTGHTVGQAMFAEGIADDLRTAREVGGDAS</sequence>
<dbReference type="RefSeq" id="WP_378068292.1">
    <property type="nucleotide sequence ID" value="NZ_JBHSBL010000017.1"/>
</dbReference>
<keyword evidence="2" id="KW-1185">Reference proteome</keyword>
<evidence type="ECO:0000313" key="2">
    <source>
        <dbReference type="Proteomes" id="UP001595867"/>
    </source>
</evidence>
<reference evidence="2" key="1">
    <citation type="journal article" date="2019" name="Int. J. Syst. Evol. Microbiol.">
        <title>The Global Catalogue of Microorganisms (GCM) 10K type strain sequencing project: providing services to taxonomists for standard genome sequencing and annotation.</title>
        <authorList>
            <consortium name="The Broad Institute Genomics Platform"/>
            <consortium name="The Broad Institute Genome Sequencing Center for Infectious Disease"/>
            <person name="Wu L."/>
            <person name="Ma J."/>
        </authorList>
    </citation>
    <scope>NUCLEOTIDE SEQUENCE [LARGE SCALE GENOMIC DNA]</scope>
    <source>
        <strain evidence="2">TBRC 5832</strain>
    </source>
</reference>